<keyword evidence="2" id="KW-1133">Transmembrane helix</keyword>
<dbReference type="CDD" id="cd00037">
    <property type="entry name" value="CLECT"/>
    <property type="match status" value="1"/>
</dbReference>
<evidence type="ECO:0000313" key="6">
    <source>
        <dbReference type="Proteomes" id="UP001209878"/>
    </source>
</evidence>
<feature type="signal peptide" evidence="3">
    <location>
        <begin position="1"/>
        <end position="31"/>
    </location>
</feature>
<dbReference type="InterPro" id="IPR016186">
    <property type="entry name" value="C-type_lectin-like/link_sf"/>
</dbReference>
<dbReference type="Gene3D" id="3.10.100.10">
    <property type="entry name" value="Mannose-Binding Protein A, subunit A"/>
    <property type="match status" value="1"/>
</dbReference>
<dbReference type="InterPro" id="IPR016187">
    <property type="entry name" value="CTDL_fold"/>
</dbReference>
<dbReference type="PANTHER" id="PTHR22803">
    <property type="entry name" value="MANNOSE, PHOSPHOLIPASE, LECTIN RECEPTOR RELATED"/>
    <property type="match status" value="1"/>
</dbReference>
<keyword evidence="2" id="KW-0472">Membrane</keyword>
<dbReference type="InterPro" id="IPR001304">
    <property type="entry name" value="C-type_lectin-like"/>
</dbReference>
<reference evidence="5" key="1">
    <citation type="journal article" date="2023" name="Mol. Biol. Evol.">
        <title>Third-Generation Sequencing Reveals the Adaptive Role of the Epigenome in Three Deep-Sea Polychaetes.</title>
        <authorList>
            <person name="Perez M."/>
            <person name="Aroh O."/>
            <person name="Sun Y."/>
            <person name="Lan Y."/>
            <person name="Juniper S.K."/>
            <person name="Young C.R."/>
            <person name="Angers B."/>
            <person name="Qian P.Y."/>
        </authorList>
    </citation>
    <scope>NUCLEOTIDE SEQUENCE</scope>
    <source>
        <strain evidence="5">R07B-5</strain>
    </source>
</reference>
<dbReference type="PROSITE" id="PS50041">
    <property type="entry name" value="C_TYPE_LECTIN_2"/>
    <property type="match status" value="1"/>
</dbReference>
<feature type="chain" id="PRO_5042092507" description="C-type lectin domain-containing protein" evidence="3">
    <location>
        <begin position="32"/>
        <end position="438"/>
    </location>
</feature>
<dbReference type="InterPro" id="IPR050111">
    <property type="entry name" value="C-type_lectin/snaclec_domain"/>
</dbReference>
<evidence type="ECO:0000313" key="5">
    <source>
        <dbReference type="EMBL" id="KAK2179365.1"/>
    </source>
</evidence>
<evidence type="ECO:0000256" key="3">
    <source>
        <dbReference type="SAM" id="SignalP"/>
    </source>
</evidence>
<dbReference type="EMBL" id="JAODUO010000494">
    <property type="protein sequence ID" value="KAK2179365.1"/>
    <property type="molecule type" value="Genomic_DNA"/>
</dbReference>
<proteinExistence type="predicted"/>
<organism evidence="5 6">
    <name type="scientific">Ridgeia piscesae</name>
    <name type="common">Tubeworm</name>
    <dbReference type="NCBI Taxonomy" id="27915"/>
    <lineage>
        <taxon>Eukaryota</taxon>
        <taxon>Metazoa</taxon>
        <taxon>Spiralia</taxon>
        <taxon>Lophotrochozoa</taxon>
        <taxon>Annelida</taxon>
        <taxon>Polychaeta</taxon>
        <taxon>Sedentaria</taxon>
        <taxon>Canalipalpata</taxon>
        <taxon>Sabellida</taxon>
        <taxon>Siboglinidae</taxon>
        <taxon>Ridgeia</taxon>
    </lineage>
</organism>
<sequence>MGGVWPPTKSLLSSVLLGLLSLYSIVGSTAGSESWRCPSGLPSTETTKTYNGHCYQFVDSEKYWTSARDYCWKYGGKLVKIGDKETNHFIVTTLNSLPWRNKGVWIGSSISPQTPYVHERLGWTHWGRGHPGAFLHSFRDCVRMVRGSGHWRWHETPCTVLKWQYKFICEYVTVSNVHHRYDSNDHDHCGTIATWRRLVAARVEQTRERRLGEVADDDTAVVNDDTTVVRDNVAIVINDKTGVEALSYDQPKHEADQSWPMGAHAAQQRSEDGGRRSTALIAGMLSFLVVIILVSLLLFLLFRSDVKKQMNITVNELSERQQNDYVDHPRCLPAVPLTAAARRSACYIEPDNVSDDDNEINEKYDNMAPRSPDYLPMDGQKGAEEEGKDDAPKKVTYDVPKPMNIYSEIPERPEIYENMYESLDDVKRKKKEGGDADE</sequence>
<evidence type="ECO:0000256" key="1">
    <source>
        <dbReference type="SAM" id="MobiDB-lite"/>
    </source>
</evidence>
<dbReference type="SUPFAM" id="SSF56436">
    <property type="entry name" value="C-type lectin-like"/>
    <property type="match status" value="1"/>
</dbReference>
<feature type="compositionally biased region" description="Basic and acidic residues" evidence="1">
    <location>
        <begin position="381"/>
        <end position="396"/>
    </location>
</feature>
<name>A0AAD9NR62_RIDPI</name>
<gene>
    <name evidence="5" type="ORF">NP493_494g01019</name>
</gene>
<dbReference type="Proteomes" id="UP001209878">
    <property type="component" value="Unassembled WGS sequence"/>
</dbReference>
<evidence type="ECO:0000259" key="4">
    <source>
        <dbReference type="PROSITE" id="PS50041"/>
    </source>
</evidence>
<dbReference type="AlphaFoldDB" id="A0AAD9NR62"/>
<evidence type="ECO:0000256" key="2">
    <source>
        <dbReference type="SAM" id="Phobius"/>
    </source>
</evidence>
<keyword evidence="3" id="KW-0732">Signal</keyword>
<protein>
    <recommendedName>
        <fullName evidence="4">C-type lectin domain-containing protein</fullName>
    </recommendedName>
</protein>
<feature type="domain" description="C-type lectin" evidence="4">
    <location>
        <begin position="50"/>
        <end position="158"/>
    </location>
</feature>
<dbReference type="Pfam" id="PF00059">
    <property type="entry name" value="Lectin_C"/>
    <property type="match status" value="1"/>
</dbReference>
<feature type="transmembrane region" description="Helical" evidence="2">
    <location>
        <begin position="279"/>
        <end position="302"/>
    </location>
</feature>
<dbReference type="SMART" id="SM00034">
    <property type="entry name" value="CLECT"/>
    <property type="match status" value="1"/>
</dbReference>
<accession>A0AAD9NR62</accession>
<feature type="region of interest" description="Disordered" evidence="1">
    <location>
        <begin position="365"/>
        <end position="399"/>
    </location>
</feature>
<keyword evidence="6" id="KW-1185">Reference proteome</keyword>
<comment type="caution">
    <text evidence="5">The sequence shown here is derived from an EMBL/GenBank/DDBJ whole genome shotgun (WGS) entry which is preliminary data.</text>
</comment>
<keyword evidence="2" id="KW-0812">Transmembrane</keyword>